<evidence type="ECO:0000256" key="1">
    <source>
        <dbReference type="SAM" id="MobiDB-lite"/>
    </source>
</evidence>
<feature type="signal peptide" evidence="2">
    <location>
        <begin position="1"/>
        <end position="23"/>
    </location>
</feature>
<name>A0A0P6F8R8_9CRUS</name>
<evidence type="ECO:0000256" key="2">
    <source>
        <dbReference type="SAM" id="SignalP"/>
    </source>
</evidence>
<reference evidence="3" key="1">
    <citation type="submission" date="2015-10" db="EMBL/GenBank/DDBJ databases">
        <title>EvidentialGene: Evidence-directed Construction of Complete mRNA Transcriptomes without Genomes.</title>
        <authorList>
            <person name="Gilbert D.G."/>
        </authorList>
    </citation>
    <scope>NUCLEOTIDE SEQUENCE</scope>
</reference>
<organism evidence="3">
    <name type="scientific">Daphnia magna</name>
    <dbReference type="NCBI Taxonomy" id="35525"/>
    <lineage>
        <taxon>Eukaryota</taxon>
        <taxon>Metazoa</taxon>
        <taxon>Ecdysozoa</taxon>
        <taxon>Arthropoda</taxon>
        <taxon>Crustacea</taxon>
        <taxon>Branchiopoda</taxon>
        <taxon>Diplostraca</taxon>
        <taxon>Cladocera</taxon>
        <taxon>Anomopoda</taxon>
        <taxon>Daphniidae</taxon>
        <taxon>Daphnia</taxon>
    </lineage>
</organism>
<keyword evidence="2" id="KW-0732">Signal</keyword>
<proteinExistence type="predicted"/>
<feature type="compositionally biased region" description="Pro residues" evidence="1">
    <location>
        <begin position="96"/>
        <end position="106"/>
    </location>
</feature>
<evidence type="ECO:0000313" key="3">
    <source>
        <dbReference type="EMBL" id="JAN28166.1"/>
    </source>
</evidence>
<protein>
    <submittedName>
        <fullName evidence="3">Uncharacterized protein</fullName>
    </submittedName>
</protein>
<dbReference type="EMBL" id="GDIQ01066571">
    <property type="protein sequence ID" value="JAN28166.1"/>
    <property type="molecule type" value="Transcribed_RNA"/>
</dbReference>
<accession>A0A0P6F8R8</accession>
<sequence>MKREVLGFLDSILLALLATAVVGLDNRQIKTKTSTTVHRLAPGKSSEPRNQLKERDGYYNYQQLIEEYEPLKLKYKPTPNYNQEAASHFPVHPQTPYTPPKTPPSYHPSASLYPSTYETGEIYDKLPSSYPPLDHSRLPHSSPEHVDRPYRLSLENEYPSIYYKDVGKLTETYSHASQGFHHNDNLDFSKFGDLFKDRLSIVPNIQCHTHICNSFHLRRGNLTVFGCPCVPVTCSKHY</sequence>
<feature type="region of interest" description="Disordered" evidence="1">
    <location>
        <begin position="83"/>
        <end position="108"/>
    </location>
</feature>
<dbReference type="AlphaFoldDB" id="A0A0P6F8R8"/>
<feature type="chain" id="PRO_5013463401" evidence="2">
    <location>
        <begin position="24"/>
        <end position="238"/>
    </location>
</feature>